<sequence>MIFIPKYIGAFVNIQSFFSCPNEKGLESDLRKQFDVFVDLFL</sequence>
<accession>A0A0G0QPT2</accession>
<proteinExistence type="predicted"/>
<gene>
    <name evidence="1" type="ORF">UT41_C0002G0194</name>
</gene>
<evidence type="ECO:0000313" key="1">
    <source>
        <dbReference type="EMBL" id="KKR12420.1"/>
    </source>
</evidence>
<protein>
    <submittedName>
        <fullName evidence="1">Uncharacterized protein</fullName>
    </submittedName>
</protein>
<dbReference type="Proteomes" id="UP000034665">
    <property type="component" value="Unassembled WGS sequence"/>
</dbReference>
<organism evidence="1 2">
    <name type="scientific">Candidatus Wolfebacteria bacterium GW2011_GWC2_39_22</name>
    <dbReference type="NCBI Taxonomy" id="1619013"/>
    <lineage>
        <taxon>Bacteria</taxon>
        <taxon>Candidatus Wolfeibacteriota</taxon>
    </lineage>
</organism>
<dbReference type="PROSITE" id="PS51257">
    <property type="entry name" value="PROKAR_LIPOPROTEIN"/>
    <property type="match status" value="1"/>
</dbReference>
<reference evidence="1 2" key="1">
    <citation type="journal article" date="2015" name="Nature">
        <title>rRNA introns, odd ribosomes, and small enigmatic genomes across a large radiation of phyla.</title>
        <authorList>
            <person name="Brown C.T."/>
            <person name="Hug L.A."/>
            <person name="Thomas B.C."/>
            <person name="Sharon I."/>
            <person name="Castelle C.J."/>
            <person name="Singh A."/>
            <person name="Wilkins M.J."/>
            <person name="Williams K.H."/>
            <person name="Banfield J.F."/>
        </authorList>
    </citation>
    <scope>NUCLEOTIDE SEQUENCE [LARGE SCALE GENOMIC DNA]</scope>
</reference>
<evidence type="ECO:0000313" key="2">
    <source>
        <dbReference type="Proteomes" id="UP000034665"/>
    </source>
</evidence>
<dbReference type="EMBL" id="LBWR01000002">
    <property type="protein sequence ID" value="KKR12420.1"/>
    <property type="molecule type" value="Genomic_DNA"/>
</dbReference>
<comment type="caution">
    <text evidence="1">The sequence shown here is derived from an EMBL/GenBank/DDBJ whole genome shotgun (WGS) entry which is preliminary data.</text>
</comment>
<dbReference type="AlphaFoldDB" id="A0A0G0QPT2"/>
<name>A0A0G0QPT2_9BACT</name>